<dbReference type="PROSITE" id="PS00211">
    <property type="entry name" value="ABC_TRANSPORTER_1"/>
    <property type="match status" value="1"/>
</dbReference>
<dbReference type="PANTHER" id="PTHR24221:SF632">
    <property type="entry name" value="ATP-DEPENDENT LIPID A-CORE FLIPPASE"/>
    <property type="match status" value="1"/>
</dbReference>
<dbReference type="SUPFAM" id="SSF90123">
    <property type="entry name" value="ABC transporter transmembrane region"/>
    <property type="match status" value="1"/>
</dbReference>
<feature type="transmembrane region" description="Helical" evidence="9">
    <location>
        <begin position="158"/>
        <end position="179"/>
    </location>
</feature>
<dbReference type="Pfam" id="PF00664">
    <property type="entry name" value="ABC_membrane"/>
    <property type="match status" value="1"/>
</dbReference>
<sequence>MGDVLTRLLKARLPEGTQYLVDRPMRIRLVFVVLGSVLVAGLEMVALASIIPLVSLLTSGELGSPVLEGLLARFGAVTVPEQTVAFAVVIVVAFLLKAILVLAFRWWTMGFTNQNLIRTSATLLRYYLRADYGLHLTRTVGTLVNNVTGTSSMAYTGVVNASVTFLTEAVTLVAVAVVVGVSMPLTGLGMALYFLAVAWVIKTVIRRPASRLGWALVTSGERANTAALQGLENYKDVKIRGNDSAFMEEYRAARAESAEATRLKMILTMMPRYVLEVAFVAAIAALVAVAFIQGRGGEAFGSLALLAMAGFRVLPSMAALMATTNEIRTSWPAFERTTAELAAAQPVLHAADRPYERVTFEESIEVRDASFTYPGKTEPVLRDIDLRIPFGSSYAFVGGSGAGKTTLVDLVIGFHHAQRGGVYVDGVALEANPRGWWDNVAFVPQSVTVVNGTVLHNVLLDVEAAETADRAEVERVLREAQLGQWLDELPDGLDTVIGEGAVGVSGGQRQRLGIARALFRRPRLLVLDEATSALDNLTERRVTEVIESLRGRITVIVVAHRLSTVKRCDQIVLMDQGRIIGQGTFAGLQETSPEFRELVRLGDLST</sequence>
<dbReference type="GO" id="GO:0140359">
    <property type="term" value="F:ABC-type transporter activity"/>
    <property type="evidence" value="ECO:0007669"/>
    <property type="project" value="InterPro"/>
</dbReference>
<feature type="transmembrane region" description="Helical" evidence="9">
    <location>
        <begin position="84"/>
        <end position="108"/>
    </location>
</feature>
<evidence type="ECO:0000256" key="6">
    <source>
        <dbReference type="ARBA" id="ARBA00022840"/>
    </source>
</evidence>
<dbReference type="InterPro" id="IPR011527">
    <property type="entry name" value="ABC1_TM_dom"/>
</dbReference>
<evidence type="ECO:0000256" key="5">
    <source>
        <dbReference type="ARBA" id="ARBA00022741"/>
    </source>
</evidence>
<evidence type="ECO:0000256" key="9">
    <source>
        <dbReference type="SAM" id="Phobius"/>
    </source>
</evidence>
<feature type="domain" description="ABC transporter" evidence="10">
    <location>
        <begin position="364"/>
        <end position="601"/>
    </location>
</feature>
<evidence type="ECO:0000313" key="13">
    <source>
        <dbReference type="Proteomes" id="UP001205867"/>
    </source>
</evidence>
<dbReference type="SUPFAM" id="SSF52540">
    <property type="entry name" value="P-loop containing nucleoside triphosphate hydrolases"/>
    <property type="match status" value="1"/>
</dbReference>
<organism evidence="12 13">
    <name type="scientific">Micrococcus luteus</name>
    <name type="common">Micrococcus lysodeikticus</name>
    <dbReference type="NCBI Taxonomy" id="1270"/>
    <lineage>
        <taxon>Bacteria</taxon>
        <taxon>Bacillati</taxon>
        <taxon>Actinomycetota</taxon>
        <taxon>Actinomycetes</taxon>
        <taxon>Micrococcales</taxon>
        <taxon>Micrococcaceae</taxon>
        <taxon>Micrococcus</taxon>
    </lineage>
</organism>
<feature type="domain" description="ABC transmembrane type-1" evidence="11">
    <location>
        <begin position="30"/>
        <end position="329"/>
    </location>
</feature>
<dbReference type="FunFam" id="3.40.50.300:FF:000854">
    <property type="entry name" value="Multidrug ABC transporter ATP-binding protein"/>
    <property type="match status" value="1"/>
</dbReference>
<keyword evidence="2" id="KW-0813">Transport</keyword>
<dbReference type="InterPro" id="IPR039421">
    <property type="entry name" value="Type_1_exporter"/>
</dbReference>
<feature type="transmembrane region" description="Helical" evidence="9">
    <location>
        <begin position="185"/>
        <end position="205"/>
    </location>
</feature>
<feature type="transmembrane region" description="Helical" evidence="9">
    <location>
        <begin position="29"/>
        <end position="54"/>
    </location>
</feature>
<evidence type="ECO:0000259" key="10">
    <source>
        <dbReference type="PROSITE" id="PS50893"/>
    </source>
</evidence>
<evidence type="ECO:0000313" key="12">
    <source>
        <dbReference type="EMBL" id="MCV7628175.1"/>
    </source>
</evidence>
<evidence type="ECO:0000256" key="4">
    <source>
        <dbReference type="ARBA" id="ARBA00022692"/>
    </source>
</evidence>
<dbReference type="SMART" id="SM00382">
    <property type="entry name" value="AAA"/>
    <property type="match status" value="1"/>
</dbReference>
<dbReference type="Pfam" id="PF00005">
    <property type="entry name" value="ABC_tran"/>
    <property type="match status" value="1"/>
</dbReference>
<evidence type="ECO:0000259" key="11">
    <source>
        <dbReference type="PROSITE" id="PS50929"/>
    </source>
</evidence>
<dbReference type="Gene3D" id="1.20.1560.10">
    <property type="entry name" value="ABC transporter type 1, transmembrane domain"/>
    <property type="match status" value="1"/>
</dbReference>
<evidence type="ECO:0000256" key="1">
    <source>
        <dbReference type="ARBA" id="ARBA00004651"/>
    </source>
</evidence>
<dbReference type="GO" id="GO:0005886">
    <property type="term" value="C:plasma membrane"/>
    <property type="evidence" value="ECO:0007669"/>
    <property type="project" value="UniProtKB-SubCell"/>
</dbReference>
<comment type="caution">
    <text evidence="12">The sequence shown here is derived from an EMBL/GenBank/DDBJ whole genome shotgun (WGS) entry which is preliminary data.</text>
</comment>
<dbReference type="InterPro" id="IPR027417">
    <property type="entry name" value="P-loop_NTPase"/>
</dbReference>
<gene>
    <name evidence="12" type="ORF">M3A82_002285</name>
</gene>
<dbReference type="GO" id="GO:0016887">
    <property type="term" value="F:ATP hydrolysis activity"/>
    <property type="evidence" value="ECO:0007669"/>
    <property type="project" value="InterPro"/>
</dbReference>
<dbReference type="PROSITE" id="PS50929">
    <property type="entry name" value="ABC_TM1F"/>
    <property type="match status" value="1"/>
</dbReference>
<keyword evidence="5" id="KW-0547">Nucleotide-binding</keyword>
<dbReference type="InterPro" id="IPR017871">
    <property type="entry name" value="ABC_transporter-like_CS"/>
</dbReference>
<dbReference type="InterPro" id="IPR003439">
    <property type="entry name" value="ABC_transporter-like_ATP-bd"/>
</dbReference>
<accession>A0AAP3AHH5</accession>
<dbReference type="PANTHER" id="PTHR24221">
    <property type="entry name" value="ATP-BINDING CASSETTE SUB-FAMILY B"/>
    <property type="match status" value="1"/>
</dbReference>
<dbReference type="PROSITE" id="PS50893">
    <property type="entry name" value="ABC_TRANSPORTER_2"/>
    <property type="match status" value="1"/>
</dbReference>
<evidence type="ECO:0000256" key="7">
    <source>
        <dbReference type="ARBA" id="ARBA00022989"/>
    </source>
</evidence>
<protein>
    <submittedName>
        <fullName evidence="12">ABC transporter ATP-binding protein/permease</fullName>
    </submittedName>
</protein>
<dbReference type="EMBL" id="JALXKZ020000002">
    <property type="protein sequence ID" value="MCV7628175.1"/>
    <property type="molecule type" value="Genomic_DNA"/>
</dbReference>
<keyword evidence="8 9" id="KW-0472">Membrane</keyword>
<evidence type="ECO:0000256" key="2">
    <source>
        <dbReference type="ARBA" id="ARBA00022448"/>
    </source>
</evidence>
<feature type="transmembrane region" description="Helical" evidence="9">
    <location>
        <begin position="273"/>
        <end position="293"/>
    </location>
</feature>
<evidence type="ECO:0000256" key="3">
    <source>
        <dbReference type="ARBA" id="ARBA00022475"/>
    </source>
</evidence>
<reference evidence="12" key="1">
    <citation type="submission" date="2023-06" db="EMBL/GenBank/DDBJ databases">
        <title>lsaBGC provides a comprehensive framework for evolutionary analysis of biosynthetic gene clusters within focal taxa.</title>
        <authorList>
            <person name="Salamzade R."/>
            <person name="Sandstrom S."/>
            <person name="Kalan L.R."/>
        </authorList>
    </citation>
    <scope>NUCLEOTIDE SEQUENCE</scope>
    <source>
        <strain evidence="12">P3-SID899</strain>
    </source>
</reference>
<dbReference type="Gene3D" id="3.40.50.300">
    <property type="entry name" value="P-loop containing nucleotide triphosphate hydrolases"/>
    <property type="match status" value="1"/>
</dbReference>
<keyword evidence="3" id="KW-1003">Cell membrane</keyword>
<dbReference type="GO" id="GO:0034040">
    <property type="term" value="F:ATPase-coupled lipid transmembrane transporter activity"/>
    <property type="evidence" value="ECO:0007669"/>
    <property type="project" value="TreeGrafter"/>
</dbReference>
<dbReference type="GO" id="GO:0005524">
    <property type="term" value="F:ATP binding"/>
    <property type="evidence" value="ECO:0007669"/>
    <property type="project" value="UniProtKB-KW"/>
</dbReference>
<proteinExistence type="predicted"/>
<dbReference type="InterPro" id="IPR036640">
    <property type="entry name" value="ABC1_TM_sf"/>
</dbReference>
<evidence type="ECO:0000256" key="8">
    <source>
        <dbReference type="ARBA" id="ARBA00023136"/>
    </source>
</evidence>
<dbReference type="AlphaFoldDB" id="A0AAP3AHH5"/>
<keyword evidence="7 9" id="KW-1133">Transmembrane helix</keyword>
<keyword evidence="4 9" id="KW-0812">Transmembrane</keyword>
<dbReference type="InterPro" id="IPR003593">
    <property type="entry name" value="AAA+_ATPase"/>
</dbReference>
<keyword evidence="6 12" id="KW-0067">ATP-binding</keyword>
<comment type="subcellular location">
    <subcellularLocation>
        <location evidence="1">Cell membrane</location>
        <topology evidence="1">Multi-pass membrane protein</topology>
    </subcellularLocation>
</comment>
<dbReference type="Proteomes" id="UP001205867">
    <property type="component" value="Unassembled WGS sequence"/>
</dbReference>
<name>A0AAP3AHH5_MICLU</name>